<reference evidence="2 3" key="1">
    <citation type="submission" date="2020-06" db="EMBL/GenBank/DDBJ databases">
        <title>Dysbiosis in marine aquaculture revealed through microbiome analysis: reverse ecology for environmental sustainability.</title>
        <authorList>
            <person name="Haro-Moreno J.M."/>
            <person name="Coutinho F.H."/>
            <person name="Zaragoza-Solas A."/>
            <person name="Picazo A."/>
            <person name="Almagro-Moreno S."/>
            <person name="Lopez-Perez M."/>
        </authorList>
    </citation>
    <scope>NUCLEOTIDE SEQUENCE [LARGE SCALE GENOMIC DNA]</scope>
    <source>
        <strain evidence="2">MCMED-G42</strain>
    </source>
</reference>
<dbReference type="SUPFAM" id="SSF53474">
    <property type="entry name" value="alpha/beta-Hydrolases"/>
    <property type="match status" value="1"/>
</dbReference>
<dbReference type="GO" id="GO:0016020">
    <property type="term" value="C:membrane"/>
    <property type="evidence" value="ECO:0007669"/>
    <property type="project" value="TreeGrafter"/>
</dbReference>
<accession>A0A838YX49</accession>
<proteinExistence type="predicted"/>
<sequence length="161" mass="18086">MKITTNLMNDIAHAPEWFHEAINQKPQEKILDHIDGNISYAFWKAKTSCDSLIVLVHGTGAHKKWWYPVGPKLNHKAHVIAIDLPGMGDSDFREKYKVEDFGSCVTNVIKAEKALHNINYAYLVGHSLGGHVAGYVGTEEKDLIDGLMIVDTFIRPPNYDN</sequence>
<dbReference type="InterPro" id="IPR050266">
    <property type="entry name" value="AB_hydrolase_sf"/>
</dbReference>
<dbReference type="Pfam" id="PF00561">
    <property type="entry name" value="Abhydrolase_1"/>
    <property type="match status" value="1"/>
</dbReference>
<dbReference type="InterPro" id="IPR029058">
    <property type="entry name" value="AB_hydrolase_fold"/>
</dbReference>
<dbReference type="GO" id="GO:0047372">
    <property type="term" value="F:monoacylglycerol lipase activity"/>
    <property type="evidence" value="ECO:0007669"/>
    <property type="project" value="TreeGrafter"/>
</dbReference>
<feature type="domain" description="AB hydrolase-1" evidence="1">
    <location>
        <begin position="52"/>
        <end position="156"/>
    </location>
</feature>
<comment type="caution">
    <text evidence="2">The sequence shown here is derived from an EMBL/GenBank/DDBJ whole genome shotgun (WGS) entry which is preliminary data.</text>
</comment>
<evidence type="ECO:0000313" key="3">
    <source>
        <dbReference type="Proteomes" id="UP000585327"/>
    </source>
</evidence>
<dbReference type="PANTHER" id="PTHR43798">
    <property type="entry name" value="MONOACYLGLYCEROL LIPASE"/>
    <property type="match status" value="1"/>
</dbReference>
<evidence type="ECO:0000259" key="1">
    <source>
        <dbReference type="Pfam" id="PF00561"/>
    </source>
</evidence>
<dbReference type="Gene3D" id="3.40.50.1820">
    <property type="entry name" value="alpha/beta hydrolase"/>
    <property type="match status" value="1"/>
</dbReference>
<dbReference type="AlphaFoldDB" id="A0A838YX49"/>
<protein>
    <submittedName>
        <fullName evidence="2">Alpha/beta fold hydrolase</fullName>
    </submittedName>
</protein>
<name>A0A838YX49_9GAMM</name>
<gene>
    <name evidence="2" type="ORF">H2021_02505</name>
</gene>
<keyword evidence="2" id="KW-0378">Hydrolase</keyword>
<dbReference type="PANTHER" id="PTHR43798:SF5">
    <property type="entry name" value="MONOACYLGLYCEROL LIPASE ABHD6"/>
    <property type="match status" value="1"/>
</dbReference>
<dbReference type="EMBL" id="JACETM010000019">
    <property type="protein sequence ID" value="MBA4724068.1"/>
    <property type="molecule type" value="Genomic_DNA"/>
</dbReference>
<dbReference type="Proteomes" id="UP000585327">
    <property type="component" value="Unassembled WGS sequence"/>
</dbReference>
<feature type="non-terminal residue" evidence="2">
    <location>
        <position position="161"/>
    </location>
</feature>
<dbReference type="InterPro" id="IPR000073">
    <property type="entry name" value="AB_hydrolase_1"/>
</dbReference>
<dbReference type="GO" id="GO:0046464">
    <property type="term" value="P:acylglycerol catabolic process"/>
    <property type="evidence" value="ECO:0007669"/>
    <property type="project" value="TreeGrafter"/>
</dbReference>
<organism evidence="2 3">
    <name type="scientific">SAR86 cluster bacterium</name>
    <dbReference type="NCBI Taxonomy" id="2030880"/>
    <lineage>
        <taxon>Bacteria</taxon>
        <taxon>Pseudomonadati</taxon>
        <taxon>Pseudomonadota</taxon>
        <taxon>Gammaproteobacteria</taxon>
        <taxon>SAR86 cluster</taxon>
    </lineage>
</organism>
<evidence type="ECO:0000313" key="2">
    <source>
        <dbReference type="EMBL" id="MBA4724068.1"/>
    </source>
</evidence>